<keyword evidence="1" id="KW-0472">Membrane</keyword>
<feature type="transmembrane region" description="Helical" evidence="1">
    <location>
        <begin position="189"/>
        <end position="210"/>
    </location>
</feature>
<feature type="transmembrane region" description="Helical" evidence="1">
    <location>
        <begin position="160"/>
        <end position="177"/>
    </location>
</feature>
<name>A0A372MJM7_9SPIR</name>
<comment type="caution">
    <text evidence="2">The sequence shown here is derived from an EMBL/GenBank/DDBJ whole genome shotgun (WGS) entry which is preliminary data.</text>
</comment>
<proteinExistence type="predicted"/>
<dbReference type="Proteomes" id="UP000264002">
    <property type="component" value="Unassembled WGS sequence"/>
</dbReference>
<dbReference type="OrthoDB" id="369428at2"/>
<evidence type="ECO:0000313" key="3">
    <source>
        <dbReference type="Proteomes" id="UP000264002"/>
    </source>
</evidence>
<evidence type="ECO:0000313" key="2">
    <source>
        <dbReference type="EMBL" id="RFU95992.1"/>
    </source>
</evidence>
<accession>A0A372MJM7</accession>
<evidence type="ECO:0000256" key="1">
    <source>
        <dbReference type="SAM" id="Phobius"/>
    </source>
</evidence>
<reference evidence="2 3" key="2">
    <citation type="submission" date="2018-09" db="EMBL/GenBank/DDBJ databases">
        <title>Genome of Sphaerochaeta halotolerans strain 4-11.</title>
        <authorList>
            <person name="Nazina T.N."/>
            <person name="Sokolova D.S."/>
        </authorList>
    </citation>
    <scope>NUCLEOTIDE SEQUENCE [LARGE SCALE GENOMIC DNA]</scope>
    <source>
        <strain evidence="2 3">4-11</strain>
    </source>
</reference>
<reference evidence="3" key="1">
    <citation type="submission" date="2018-08" db="EMBL/GenBank/DDBJ databases">
        <authorList>
            <person name="Grouzdev D.S."/>
            <person name="Krutkina M.S."/>
        </authorList>
    </citation>
    <scope>NUCLEOTIDE SEQUENCE [LARGE SCALE GENOMIC DNA]</scope>
    <source>
        <strain evidence="3">4-11</strain>
    </source>
</reference>
<gene>
    <name evidence="2" type="ORF">DYP60_01665</name>
</gene>
<keyword evidence="1" id="KW-1133">Transmembrane helix</keyword>
<feature type="transmembrane region" description="Helical" evidence="1">
    <location>
        <begin position="251"/>
        <end position="268"/>
    </location>
</feature>
<dbReference type="EMBL" id="QUWK01000002">
    <property type="protein sequence ID" value="RFU95992.1"/>
    <property type="molecule type" value="Genomic_DNA"/>
</dbReference>
<keyword evidence="1" id="KW-0812">Transmembrane</keyword>
<keyword evidence="3" id="KW-1185">Reference proteome</keyword>
<dbReference type="AlphaFoldDB" id="A0A372MJM7"/>
<organism evidence="2 3">
    <name type="scientific">Sphaerochaeta halotolerans</name>
    <dbReference type="NCBI Taxonomy" id="2293840"/>
    <lineage>
        <taxon>Bacteria</taxon>
        <taxon>Pseudomonadati</taxon>
        <taxon>Spirochaetota</taxon>
        <taxon>Spirochaetia</taxon>
        <taxon>Spirochaetales</taxon>
        <taxon>Sphaerochaetaceae</taxon>
        <taxon>Sphaerochaeta</taxon>
    </lineage>
</organism>
<protein>
    <submittedName>
        <fullName evidence="2">Uncharacterized protein</fullName>
    </submittedName>
</protein>
<sequence length="282" mass="31042">MQKRIGTQVLVLLLIVQLSGCSMGLQSIEKQKVSDDQLLPAVSEMIEQQKDVVWPYLEEEVSRALGTSQPSGKQIVSNTLSENQGREYLEFCYAVGDPQGEEDVETVVSFAHTLLSEEEQIELDQQLNQRRSLLQAKGESLARGLAPSQRAAFWKDMQKLVTRTLVLFTAGVVYACIPNTVFWGKISAATAIAIASGVVATTVMSIWRYYQFGGTPDEAFGDWLKTVTTEPELSSAMTASVISVGKTLKRGPVVTGIIICVFALYNVVDMVKPMLKSYDFTI</sequence>